<keyword evidence="7 15" id="KW-0548">Nucleotidyltransferase</keyword>
<dbReference type="GO" id="GO:0009231">
    <property type="term" value="P:riboflavin biosynthetic process"/>
    <property type="evidence" value="ECO:0007669"/>
    <property type="project" value="InterPro"/>
</dbReference>
<organism evidence="17 18">
    <name type="scientific">Roseimicrobium gellanilyticum</name>
    <dbReference type="NCBI Taxonomy" id="748857"/>
    <lineage>
        <taxon>Bacteria</taxon>
        <taxon>Pseudomonadati</taxon>
        <taxon>Verrucomicrobiota</taxon>
        <taxon>Verrucomicrobiia</taxon>
        <taxon>Verrucomicrobiales</taxon>
        <taxon>Verrucomicrobiaceae</taxon>
        <taxon>Roseimicrobium</taxon>
    </lineage>
</organism>
<dbReference type="InterPro" id="IPR014729">
    <property type="entry name" value="Rossmann-like_a/b/a_fold"/>
</dbReference>
<comment type="catalytic activity">
    <reaction evidence="13 15">
        <text>riboflavin + ATP = FMN + ADP + H(+)</text>
        <dbReference type="Rhea" id="RHEA:14357"/>
        <dbReference type="ChEBI" id="CHEBI:15378"/>
        <dbReference type="ChEBI" id="CHEBI:30616"/>
        <dbReference type="ChEBI" id="CHEBI:57986"/>
        <dbReference type="ChEBI" id="CHEBI:58210"/>
        <dbReference type="ChEBI" id="CHEBI:456216"/>
        <dbReference type="EC" id="2.7.1.26"/>
    </reaction>
</comment>
<evidence type="ECO:0000256" key="12">
    <source>
        <dbReference type="ARBA" id="ARBA00023268"/>
    </source>
</evidence>
<dbReference type="InterPro" id="IPR023468">
    <property type="entry name" value="Riboflavin_kinase"/>
</dbReference>
<evidence type="ECO:0000313" key="17">
    <source>
        <dbReference type="EMBL" id="RBP46575.1"/>
    </source>
</evidence>
<dbReference type="GO" id="GO:0003919">
    <property type="term" value="F:FMN adenylyltransferase activity"/>
    <property type="evidence" value="ECO:0007669"/>
    <property type="project" value="UniProtKB-UniRule"/>
</dbReference>
<dbReference type="Pfam" id="PF06574">
    <property type="entry name" value="FAD_syn"/>
    <property type="match status" value="1"/>
</dbReference>
<evidence type="ECO:0000313" key="18">
    <source>
        <dbReference type="Proteomes" id="UP000253426"/>
    </source>
</evidence>
<dbReference type="GO" id="GO:0009398">
    <property type="term" value="P:FMN biosynthetic process"/>
    <property type="evidence" value="ECO:0007669"/>
    <property type="project" value="UniProtKB-UniRule"/>
</dbReference>
<comment type="pathway">
    <text evidence="3 15">Cofactor biosynthesis; FMN biosynthesis; FMN from riboflavin (ATP route): step 1/1.</text>
</comment>
<keyword evidence="4 15" id="KW-0285">Flavoprotein</keyword>
<dbReference type="NCBIfam" id="NF004160">
    <property type="entry name" value="PRK05627.1-3"/>
    <property type="match status" value="1"/>
</dbReference>
<evidence type="ECO:0000256" key="6">
    <source>
        <dbReference type="ARBA" id="ARBA00022679"/>
    </source>
</evidence>
<keyword evidence="5 15" id="KW-0288">FMN</keyword>
<dbReference type="GO" id="GO:0008531">
    <property type="term" value="F:riboflavin kinase activity"/>
    <property type="evidence" value="ECO:0007669"/>
    <property type="project" value="UniProtKB-UniRule"/>
</dbReference>
<comment type="similarity">
    <text evidence="15">Belongs to the ribF family.</text>
</comment>
<protein>
    <recommendedName>
        <fullName evidence="15">Riboflavin biosynthesis protein</fullName>
    </recommendedName>
    <domain>
        <recommendedName>
            <fullName evidence="15">Riboflavin kinase</fullName>
            <ecNumber evidence="15">2.7.1.26</ecNumber>
        </recommendedName>
        <alternativeName>
            <fullName evidence="15">Flavokinase</fullName>
        </alternativeName>
    </domain>
    <domain>
        <recommendedName>
            <fullName evidence="15">FMN adenylyltransferase</fullName>
            <ecNumber evidence="15">2.7.7.2</ecNumber>
        </recommendedName>
        <alternativeName>
            <fullName evidence="15">FAD pyrophosphorylase</fullName>
        </alternativeName>
        <alternativeName>
            <fullName evidence="15">FAD synthase</fullName>
        </alternativeName>
    </domain>
</protein>
<keyword evidence="10 15" id="KW-0274">FAD</keyword>
<comment type="catalytic activity">
    <reaction evidence="14 15">
        <text>FMN + ATP + H(+) = FAD + diphosphate</text>
        <dbReference type="Rhea" id="RHEA:17237"/>
        <dbReference type="ChEBI" id="CHEBI:15378"/>
        <dbReference type="ChEBI" id="CHEBI:30616"/>
        <dbReference type="ChEBI" id="CHEBI:33019"/>
        <dbReference type="ChEBI" id="CHEBI:57692"/>
        <dbReference type="ChEBI" id="CHEBI:58210"/>
        <dbReference type="EC" id="2.7.7.2"/>
    </reaction>
</comment>
<dbReference type="NCBIfam" id="NF004162">
    <property type="entry name" value="PRK05627.1-5"/>
    <property type="match status" value="1"/>
</dbReference>
<dbReference type="UniPathway" id="UPA00276">
    <property type="reaction ID" value="UER00406"/>
</dbReference>
<comment type="caution">
    <text evidence="17">The sequence shown here is derived from an EMBL/GenBank/DDBJ whole genome shotgun (WGS) entry which is preliminary data.</text>
</comment>
<evidence type="ECO:0000256" key="2">
    <source>
        <dbReference type="ARBA" id="ARBA00004726"/>
    </source>
</evidence>
<evidence type="ECO:0000256" key="4">
    <source>
        <dbReference type="ARBA" id="ARBA00022630"/>
    </source>
</evidence>
<evidence type="ECO:0000256" key="7">
    <source>
        <dbReference type="ARBA" id="ARBA00022695"/>
    </source>
</evidence>
<dbReference type="EC" id="2.7.1.26" evidence="15"/>
<dbReference type="CDD" id="cd02064">
    <property type="entry name" value="FAD_synthetase_N"/>
    <property type="match status" value="1"/>
</dbReference>
<dbReference type="Gene3D" id="2.40.30.30">
    <property type="entry name" value="Riboflavin kinase-like"/>
    <property type="match status" value="1"/>
</dbReference>
<reference evidence="17 18" key="1">
    <citation type="submission" date="2018-06" db="EMBL/GenBank/DDBJ databases">
        <title>Genomic Encyclopedia of Type Strains, Phase IV (KMG-IV): sequencing the most valuable type-strain genomes for metagenomic binning, comparative biology and taxonomic classification.</title>
        <authorList>
            <person name="Goeker M."/>
        </authorList>
    </citation>
    <scope>NUCLEOTIDE SEQUENCE [LARGE SCALE GENOMIC DNA]</scope>
    <source>
        <strain evidence="17 18">DSM 25532</strain>
    </source>
</reference>
<dbReference type="RefSeq" id="WP_113958079.1">
    <property type="nucleotide sequence ID" value="NZ_QNRR01000002.1"/>
</dbReference>
<name>A0A366HSB6_9BACT</name>
<evidence type="ECO:0000256" key="5">
    <source>
        <dbReference type="ARBA" id="ARBA00022643"/>
    </source>
</evidence>
<dbReference type="SUPFAM" id="SSF52374">
    <property type="entry name" value="Nucleotidylyl transferase"/>
    <property type="match status" value="1"/>
</dbReference>
<dbReference type="Gene3D" id="3.40.50.620">
    <property type="entry name" value="HUPs"/>
    <property type="match status" value="1"/>
</dbReference>
<gene>
    <name evidence="17" type="ORF">DES53_102966</name>
</gene>
<comment type="pathway">
    <text evidence="2 15">Cofactor biosynthesis; FAD biosynthesis; FAD from FMN: step 1/1.</text>
</comment>
<feature type="domain" description="Riboflavin kinase" evidence="16">
    <location>
        <begin position="183"/>
        <end position="315"/>
    </location>
</feature>
<evidence type="ECO:0000256" key="15">
    <source>
        <dbReference type="PIRNR" id="PIRNR004491"/>
    </source>
</evidence>
<dbReference type="Proteomes" id="UP000253426">
    <property type="component" value="Unassembled WGS sequence"/>
</dbReference>
<dbReference type="PIRSF" id="PIRSF004491">
    <property type="entry name" value="FAD_Synth"/>
    <property type="match status" value="1"/>
</dbReference>
<dbReference type="FunFam" id="3.40.50.620:FF:000021">
    <property type="entry name" value="Riboflavin biosynthesis protein"/>
    <property type="match status" value="1"/>
</dbReference>
<evidence type="ECO:0000256" key="10">
    <source>
        <dbReference type="ARBA" id="ARBA00022827"/>
    </source>
</evidence>
<dbReference type="InterPro" id="IPR002606">
    <property type="entry name" value="Riboflavin_kinase_bac"/>
</dbReference>
<accession>A0A366HSB6</accession>
<dbReference type="EC" id="2.7.7.2" evidence="15"/>
<dbReference type="AlphaFoldDB" id="A0A366HSB6"/>
<proteinExistence type="inferred from homology"/>
<evidence type="ECO:0000256" key="9">
    <source>
        <dbReference type="ARBA" id="ARBA00022777"/>
    </source>
</evidence>
<evidence type="ECO:0000256" key="11">
    <source>
        <dbReference type="ARBA" id="ARBA00022840"/>
    </source>
</evidence>
<dbReference type="GO" id="GO:0005524">
    <property type="term" value="F:ATP binding"/>
    <property type="evidence" value="ECO:0007669"/>
    <property type="project" value="UniProtKB-UniRule"/>
</dbReference>
<evidence type="ECO:0000256" key="8">
    <source>
        <dbReference type="ARBA" id="ARBA00022741"/>
    </source>
</evidence>
<evidence type="ECO:0000256" key="1">
    <source>
        <dbReference type="ARBA" id="ARBA00002121"/>
    </source>
</evidence>
<dbReference type="OrthoDB" id="9803667at2"/>
<evidence type="ECO:0000256" key="3">
    <source>
        <dbReference type="ARBA" id="ARBA00005201"/>
    </source>
</evidence>
<keyword evidence="9 15" id="KW-0418">Kinase</keyword>
<dbReference type="SMART" id="SM00904">
    <property type="entry name" value="Flavokinase"/>
    <property type="match status" value="1"/>
</dbReference>
<evidence type="ECO:0000256" key="13">
    <source>
        <dbReference type="ARBA" id="ARBA00047880"/>
    </source>
</evidence>
<keyword evidence="12" id="KW-0511">Multifunctional enzyme</keyword>
<dbReference type="PANTHER" id="PTHR22749:SF6">
    <property type="entry name" value="RIBOFLAVIN KINASE"/>
    <property type="match status" value="1"/>
</dbReference>
<dbReference type="UniPathway" id="UPA00277">
    <property type="reaction ID" value="UER00407"/>
</dbReference>
<evidence type="ECO:0000259" key="16">
    <source>
        <dbReference type="SMART" id="SM00904"/>
    </source>
</evidence>
<sequence length="317" mass="34298">MHHLTSIHDLAKLPGPLALAIGVFDGVHLGHQEVIREAMVYTEKHGGTAVVMTFDPHPLKVLRPEAAPRLLCSTRHKLRILEDLGITHTLVCPFDEDFAKMDAQQFIEALTGACNPLGFISVGYTWSFGKGRGGNIHHLMELGQLHGFGVYGVPEVKAQGTVVSSTLVREAVRGGDFKRARQLLGRDYTVMGEVVHGRHLGNQLGFPTANVAMENEELPPNGVYAVTVRWLSGGGIAAPKDVLPGVANLGVRPTVESQGERSLEVHLLDFTGDCYGAQFEVASIEKLRDEQKFSGLDALKAQIARDVEAGRAMLAGM</sequence>
<keyword evidence="6 15" id="KW-0808">Transferase</keyword>
<dbReference type="NCBIfam" id="TIGR00083">
    <property type="entry name" value="ribF"/>
    <property type="match status" value="1"/>
</dbReference>
<keyword evidence="18" id="KW-1185">Reference proteome</keyword>
<dbReference type="InterPro" id="IPR015865">
    <property type="entry name" value="Riboflavin_kinase_bac/euk"/>
</dbReference>
<keyword evidence="11 15" id="KW-0067">ATP-binding</keyword>
<evidence type="ECO:0000256" key="14">
    <source>
        <dbReference type="ARBA" id="ARBA00049494"/>
    </source>
</evidence>
<dbReference type="EMBL" id="QNRR01000002">
    <property type="protein sequence ID" value="RBP46575.1"/>
    <property type="molecule type" value="Genomic_DNA"/>
</dbReference>
<comment type="function">
    <text evidence="1">Catalyzes the phosphorylation of riboflavin to FMN followed by the adenylation of FMN to FAD.</text>
</comment>
<dbReference type="GO" id="GO:0006747">
    <property type="term" value="P:FAD biosynthetic process"/>
    <property type="evidence" value="ECO:0007669"/>
    <property type="project" value="UniProtKB-UniRule"/>
</dbReference>
<dbReference type="InterPro" id="IPR015864">
    <property type="entry name" value="FAD_synthase"/>
</dbReference>
<dbReference type="InterPro" id="IPR023465">
    <property type="entry name" value="Riboflavin_kinase_dom_sf"/>
</dbReference>
<dbReference type="SUPFAM" id="SSF82114">
    <property type="entry name" value="Riboflavin kinase-like"/>
    <property type="match status" value="1"/>
</dbReference>
<dbReference type="PANTHER" id="PTHR22749">
    <property type="entry name" value="RIBOFLAVIN KINASE/FMN ADENYLYLTRANSFERASE"/>
    <property type="match status" value="1"/>
</dbReference>
<dbReference type="Pfam" id="PF01687">
    <property type="entry name" value="Flavokinase"/>
    <property type="match status" value="1"/>
</dbReference>
<keyword evidence="8 15" id="KW-0547">Nucleotide-binding</keyword>